<comment type="caution">
    <text evidence="1">The sequence shown here is derived from an EMBL/GenBank/DDBJ whole genome shotgun (WGS) entry which is preliminary data.</text>
</comment>
<reference evidence="2" key="1">
    <citation type="journal article" date="2019" name="Int. J. Syst. Evol. Microbiol.">
        <title>The Global Catalogue of Microorganisms (GCM) 10K type strain sequencing project: providing services to taxonomists for standard genome sequencing and annotation.</title>
        <authorList>
            <consortium name="The Broad Institute Genomics Platform"/>
            <consortium name="The Broad Institute Genome Sequencing Center for Infectious Disease"/>
            <person name="Wu L."/>
            <person name="Ma J."/>
        </authorList>
    </citation>
    <scope>NUCLEOTIDE SEQUENCE [LARGE SCALE GENOMIC DNA]</scope>
    <source>
        <strain evidence="2">KCTC 3913</strain>
    </source>
</reference>
<dbReference type="RefSeq" id="WP_377934319.1">
    <property type="nucleotide sequence ID" value="NZ_JBHUMF010000016.1"/>
</dbReference>
<dbReference type="EMBL" id="JBHUMF010000016">
    <property type="protein sequence ID" value="MFD2680693.1"/>
    <property type="molecule type" value="Genomic_DNA"/>
</dbReference>
<evidence type="ECO:0000313" key="1">
    <source>
        <dbReference type="EMBL" id="MFD2680693.1"/>
    </source>
</evidence>
<proteinExistence type="predicted"/>
<name>A0ABW5RPT7_9BACI</name>
<keyword evidence="2" id="KW-1185">Reference proteome</keyword>
<gene>
    <name evidence="1" type="ORF">ACFSUL_07970</name>
</gene>
<dbReference type="Pfam" id="PF17334">
    <property type="entry name" value="CsgA"/>
    <property type="match status" value="1"/>
</dbReference>
<sequence>MDQTLAYLHEILSNYTEEQEVIRNIDHKIEQNHYSSEGSFVRGLSEEEIRSLEQILQEEIKHANESGDLERGHQLNEVFELLY</sequence>
<dbReference type="InterPro" id="IPR020255">
    <property type="entry name" value="CsgA"/>
</dbReference>
<protein>
    <submittedName>
        <fullName evidence="1">Sporulation protein</fullName>
    </submittedName>
</protein>
<accession>A0ABW5RPT7</accession>
<organism evidence="1 2">
    <name type="scientific">Bacillus seohaeanensis</name>
    <dbReference type="NCBI Taxonomy" id="284580"/>
    <lineage>
        <taxon>Bacteria</taxon>
        <taxon>Bacillati</taxon>
        <taxon>Bacillota</taxon>
        <taxon>Bacilli</taxon>
        <taxon>Bacillales</taxon>
        <taxon>Bacillaceae</taxon>
        <taxon>Bacillus</taxon>
    </lineage>
</organism>
<evidence type="ECO:0000313" key="2">
    <source>
        <dbReference type="Proteomes" id="UP001597506"/>
    </source>
</evidence>
<dbReference type="Proteomes" id="UP001597506">
    <property type="component" value="Unassembled WGS sequence"/>
</dbReference>